<dbReference type="AlphaFoldDB" id="A0A366H3K4"/>
<sequence>MQARSHFLLRRLSVILAAALPLITAHARDPKADIAEQVPPAVATLKAYHGDLPGELERKLHVIYWTPADREPQPLWRERLSRVMETTADFYEKEMKRMGFPVRRIPLDHDADGLLKIHLVKGEQPYAHYDVKSGSEIRRECLPTLRKAGVIKDLSGDSETIVIFCNMSVWDAEKRTMRQNSPYYAGGSARSGTAWQVDSPLLDPALLAVKDQRLKDGQYGDISVGRYNSIFVGGVIHELGHALGLPHNKERPDEAALFGTALMGSGNRTYGEDLRGEGKGSFLTLAHAMRLASHPLFTGSSKGLDEKLKSEVGDLSITTTGKTITVTGKLEATPPAYALVGYSDYNQASISTIPAKDGTFTVTFDALEPAKTGELRFITCHANGLTVERRGFHYTVSADGTPDVSTVEAKLLLDGVVAKKQWANMTPDQILATLPPESQSAGAKLARKVAKRFLLPGPKATQSPADITVDVKSVSLCDTLPKSQKVGWGSPAVDRLAEEPFYPASSSSIFERGIYAHAPAQHVYDLGGTWSKFKGTCGLAREHDGSVVFVIKGDGKELWRSKTIKEDVVTFDLTVTGIRQLELVVENAGDDDRSDWGLWLDPELTR</sequence>
<feature type="signal peptide" evidence="1">
    <location>
        <begin position="1"/>
        <end position="27"/>
    </location>
</feature>
<comment type="caution">
    <text evidence="3">The sequence shown here is derived from an EMBL/GenBank/DDBJ whole genome shotgun (WGS) entry which is preliminary data.</text>
</comment>
<evidence type="ECO:0000313" key="3">
    <source>
        <dbReference type="EMBL" id="RBP35878.1"/>
    </source>
</evidence>
<feature type="chain" id="PRO_5016702166" evidence="1">
    <location>
        <begin position="28"/>
        <end position="606"/>
    </location>
</feature>
<dbReference type="Gene3D" id="3.40.390.10">
    <property type="entry name" value="Collagenase (Catalytic Domain)"/>
    <property type="match status" value="1"/>
</dbReference>
<dbReference type="GO" id="GO:0008237">
    <property type="term" value="F:metallopeptidase activity"/>
    <property type="evidence" value="ECO:0007669"/>
    <property type="project" value="InterPro"/>
</dbReference>
<keyword evidence="4" id="KW-1185">Reference proteome</keyword>
<dbReference type="InterPro" id="IPR038637">
    <property type="entry name" value="NPCBM_sf"/>
</dbReference>
<evidence type="ECO:0000259" key="2">
    <source>
        <dbReference type="SMART" id="SM00776"/>
    </source>
</evidence>
<organism evidence="3 4">
    <name type="scientific">Roseimicrobium gellanilyticum</name>
    <dbReference type="NCBI Taxonomy" id="748857"/>
    <lineage>
        <taxon>Bacteria</taxon>
        <taxon>Pseudomonadati</taxon>
        <taxon>Verrucomicrobiota</taxon>
        <taxon>Verrucomicrobiia</taxon>
        <taxon>Verrucomicrobiales</taxon>
        <taxon>Verrucomicrobiaceae</taxon>
        <taxon>Roseimicrobium</taxon>
    </lineage>
</organism>
<evidence type="ECO:0000256" key="1">
    <source>
        <dbReference type="SAM" id="SignalP"/>
    </source>
</evidence>
<dbReference type="InterPro" id="IPR024079">
    <property type="entry name" value="MetalloPept_cat_dom_sf"/>
</dbReference>
<dbReference type="SUPFAM" id="SSF55486">
    <property type="entry name" value="Metalloproteases ('zincins'), catalytic domain"/>
    <property type="match status" value="1"/>
</dbReference>
<dbReference type="SUPFAM" id="SSF49785">
    <property type="entry name" value="Galactose-binding domain-like"/>
    <property type="match status" value="1"/>
</dbReference>
<dbReference type="SMART" id="SM00776">
    <property type="entry name" value="NPCBM"/>
    <property type="match status" value="1"/>
</dbReference>
<dbReference type="EMBL" id="QNRR01000019">
    <property type="protein sequence ID" value="RBP35878.1"/>
    <property type="molecule type" value="Genomic_DNA"/>
</dbReference>
<dbReference type="Gene3D" id="2.60.120.1060">
    <property type="entry name" value="NPCBM/NEW2 domain"/>
    <property type="match status" value="1"/>
</dbReference>
<accession>A0A366H3K4</accession>
<dbReference type="InterPro" id="IPR008979">
    <property type="entry name" value="Galactose-bd-like_sf"/>
</dbReference>
<keyword evidence="1" id="KW-0732">Signal</keyword>
<dbReference type="RefSeq" id="WP_113962137.1">
    <property type="nucleotide sequence ID" value="NZ_QNRR01000019.1"/>
</dbReference>
<name>A0A366H3K4_9BACT</name>
<evidence type="ECO:0000313" key="4">
    <source>
        <dbReference type="Proteomes" id="UP000253426"/>
    </source>
</evidence>
<reference evidence="3 4" key="1">
    <citation type="submission" date="2018-06" db="EMBL/GenBank/DDBJ databases">
        <title>Genomic Encyclopedia of Type Strains, Phase IV (KMG-IV): sequencing the most valuable type-strain genomes for metagenomic binning, comparative biology and taxonomic classification.</title>
        <authorList>
            <person name="Goeker M."/>
        </authorList>
    </citation>
    <scope>NUCLEOTIDE SEQUENCE [LARGE SCALE GENOMIC DNA]</scope>
    <source>
        <strain evidence="3 4">DSM 25532</strain>
    </source>
</reference>
<gene>
    <name evidence="3" type="ORF">DES53_11944</name>
</gene>
<protein>
    <submittedName>
        <fullName evidence="3">NPCBM/NEW2 domain-containing protein</fullName>
    </submittedName>
</protein>
<dbReference type="OrthoDB" id="175606at2"/>
<dbReference type="InterPro" id="IPR013222">
    <property type="entry name" value="Glyco_hyd_98_carb-bd"/>
</dbReference>
<feature type="domain" description="Glycosyl hydrolase family 98 putative carbohydrate-binding module" evidence="2">
    <location>
        <begin position="470"/>
        <end position="606"/>
    </location>
</feature>
<dbReference type="Proteomes" id="UP000253426">
    <property type="component" value="Unassembled WGS sequence"/>
</dbReference>
<proteinExistence type="predicted"/>
<dbReference type="Pfam" id="PF08305">
    <property type="entry name" value="NPCBM"/>
    <property type="match status" value="1"/>
</dbReference>